<dbReference type="Gene3D" id="3.90.176.10">
    <property type="entry name" value="Toxin ADP-ribosyltransferase, Chain A, domain 1"/>
    <property type="match status" value="1"/>
</dbReference>
<feature type="compositionally biased region" description="Pro residues" evidence="1">
    <location>
        <begin position="304"/>
        <end position="323"/>
    </location>
</feature>
<feature type="domain" description="Outer membrane channel protein CpnT-like N-terminal" evidence="3">
    <location>
        <begin position="13"/>
        <end position="145"/>
    </location>
</feature>
<dbReference type="Proteomes" id="UP000002029">
    <property type="component" value="Chromosome"/>
</dbReference>
<dbReference type="eggNOG" id="COG3266">
    <property type="taxonomic scope" value="Bacteria"/>
</dbReference>
<evidence type="ECO:0000313" key="5">
    <source>
        <dbReference type="Proteomes" id="UP000002029"/>
    </source>
</evidence>
<evidence type="ECO:0000313" key="4">
    <source>
        <dbReference type="EMBL" id="ACZ84728.1"/>
    </source>
</evidence>
<organism evidence="4 5">
    <name type="scientific">Streptosporangium roseum (strain ATCC 12428 / DSM 43021 / JCM 3005 / KCTC 9067 / NCIMB 10171 / NRRL 2505 / NI 9100)</name>
    <dbReference type="NCBI Taxonomy" id="479432"/>
    <lineage>
        <taxon>Bacteria</taxon>
        <taxon>Bacillati</taxon>
        <taxon>Actinomycetota</taxon>
        <taxon>Actinomycetes</taxon>
        <taxon>Streptosporangiales</taxon>
        <taxon>Streptosporangiaceae</taxon>
        <taxon>Streptosporangium</taxon>
    </lineage>
</organism>
<protein>
    <submittedName>
        <fullName evidence="4">Uncharacterized protein</fullName>
    </submittedName>
</protein>
<reference evidence="4 5" key="1">
    <citation type="journal article" date="2010" name="Stand. Genomic Sci.">
        <title>Complete genome sequence of Streptosporangium roseum type strain (NI 9100).</title>
        <authorList>
            <person name="Nolan M."/>
            <person name="Sikorski J."/>
            <person name="Jando M."/>
            <person name="Lucas S."/>
            <person name="Lapidus A."/>
            <person name="Glavina Del Rio T."/>
            <person name="Chen F."/>
            <person name="Tice H."/>
            <person name="Pitluck S."/>
            <person name="Cheng J.F."/>
            <person name="Chertkov O."/>
            <person name="Sims D."/>
            <person name="Meincke L."/>
            <person name="Brettin T."/>
            <person name="Han C."/>
            <person name="Detter J.C."/>
            <person name="Bruce D."/>
            <person name="Goodwin L."/>
            <person name="Land M."/>
            <person name="Hauser L."/>
            <person name="Chang Y.J."/>
            <person name="Jeffries C.D."/>
            <person name="Ivanova N."/>
            <person name="Mavromatis K."/>
            <person name="Mikhailova N."/>
            <person name="Chen A."/>
            <person name="Palaniappan K."/>
            <person name="Chain P."/>
            <person name="Rohde M."/>
            <person name="Goker M."/>
            <person name="Bristow J."/>
            <person name="Eisen J.A."/>
            <person name="Markowitz V."/>
            <person name="Hugenholtz P."/>
            <person name="Kyrpides N.C."/>
            <person name="Klenk H.P."/>
        </authorList>
    </citation>
    <scope>NUCLEOTIDE SEQUENCE [LARGE SCALE GENOMIC DNA]</scope>
    <source>
        <strain evidence="5">ATCC 12428 / DSM 43021 / JCM 3005 / NI 9100</strain>
    </source>
</reference>
<dbReference type="eggNOG" id="COG3170">
    <property type="taxonomic scope" value="Bacteria"/>
</dbReference>
<feature type="compositionally biased region" description="Polar residues" evidence="1">
    <location>
        <begin position="335"/>
        <end position="353"/>
    </location>
</feature>
<proteinExistence type="predicted"/>
<dbReference type="InterPro" id="IPR057746">
    <property type="entry name" value="CpnT-like_N"/>
</dbReference>
<keyword evidence="5" id="KW-1185">Reference proteome</keyword>
<dbReference type="SUPFAM" id="SSF56399">
    <property type="entry name" value="ADP-ribosylation"/>
    <property type="match status" value="1"/>
</dbReference>
<dbReference type="Pfam" id="PF25547">
    <property type="entry name" value="WXG100_2"/>
    <property type="match status" value="1"/>
</dbReference>
<dbReference type="PROSITE" id="PS51996">
    <property type="entry name" value="TR_MART"/>
    <property type="match status" value="1"/>
</dbReference>
<evidence type="ECO:0000256" key="1">
    <source>
        <dbReference type="SAM" id="MobiDB-lite"/>
    </source>
</evidence>
<dbReference type="AlphaFoldDB" id="D2AT52"/>
<evidence type="ECO:0000259" key="2">
    <source>
        <dbReference type="Pfam" id="PF03496"/>
    </source>
</evidence>
<dbReference type="HOGENOM" id="CLU_317106_0_0_11"/>
<dbReference type="EMBL" id="CP001814">
    <property type="protein sequence ID" value="ACZ84728.1"/>
    <property type="molecule type" value="Genomic_DNA"/>
</dbReference>
<evidence type="ECO:0000259" key="3">
    <source>
        <dbReference type="Pfam" id="PF25547"/>
    </source>
</evidence>
<dbReference type="Pfam" id="PF03496">
    <property type="entry name" value="ADPrib_exo_Tox"/>
    <property type="match status" value="1"/>
</dbReference>
<dbReference type="KEGG" id="sro:Sros_1737"/>
<name>D2AT52_STRRD</name>
<dbReference type="GO" id="GO:0005576">
    <property type="term" value="C:extracellular region"/>
    <property type="evidence" value="ECO:0007669"/>
    <property type="project" value="InterPro"/>
</dbReference>
<feature type="compositionally biased region" description="Basic and acidic residues" evidence="1">
    <location>
        <begin position="473"/>
        <end position="482"/>
    </location>
</feature>
<accession>D2AT52</accession>
<dbReference type="STRING" id="479432.Sros_1737"/>
<sequence length="919" mass="96418">MGFDGILVPDWAKPYVGWVVGMDWPEGDEEGCFRLADACVTAAHRVVEGTGADQLHSAQKIGAAWDGEAHTAFAAHVTRVVGGRVAELVTRLVNAAVALNNVGVQIQYAKYMIEATVWLLILQLGYLLAAAVTSGGASLALIPARLQLARLTVAQIAERALVNMRLFAVIVGGMDAGVQSLQIAQGRRDDFDRWQLLMSTLAGGAMGAMMGGLSGGLSQLATPALQAGLSRAEMSLAEKLLAAATNSFYGQAAQYALTGGITTAGSMLVNGDFSWDLLAKGITSSALGADGQHLAAPITHGGGAPPPHPTPLLPGSDPHPGPGSPSGSGRDVSLGSESPSGSGRDASLSQADTPTPEAARPPSTTHGGPDPSSPAGQNGFPVGGRAQAAPEGHAVPNGSARPDGSQAPRAAQPPPAHARTDGGAAGGGRPAAGRTDSAPGPGGRPDGAAPLSRIDQLINRPAEQPSAPAPQRFPERSAHAEEGPQTWNDGGWEGSRDVPDTPRGGEPDTVAASVPDRAPVHPGEGTAASNRGPVRDVENVDLHPGSAATWPDVGPAPMRTAEGVRPLDAARDALAGGDVAGARSAADAARAAADEVRRSGTAPRDEVARAERDALQAERIAEVVAELDGIGGLRAENLAKIREFGLNIEIRTFDEQVRGQENFIPVTYDADTNTLTVQQHMAWRSPAEELADFVGGRFQPFEDMISQREFVAQDVSDWPGLPAWSEGAVRFRTQAEYDAWVDGAMVPQSERFTDAQKDSLDAYRREPTYREINDPLRGHGHHSPAAAEHTAHIDSAMHQSVIPEDVVVARHVSPAAFDRPIAQLEGTVQGDLAYVSTSTAKNPERYMHLALELESLVKLWLRVPEGTHAVHMTGLHPNTEMFGPTHELLLDRGVRYRVDKVVYEDGGWKVFGTVLGKEG</sequence>
<dbReference type="InterPro" id="IPR003540">
    <property type="entry name" value="ADP-ribosyltransferase"/>
</dbReference>
<gene>
    <name evidence="4" type="ordered locus">Sros_1737</name>
</gene>
<feature type="compositionally biased region" description="Basic and acidic residues" evidence="1">
    <location>
        <begin position="494"/>
        <end position="506"/>
    </location>
</feature>
<feature type="region of interest" description="Disordered" evidence="1">
    <location>
        <begin position="293"/>
        <end position="560"/>
    </location>
</feature>
<feature type="domain" description="ADP ribosyltransferase" evidence="2">
    <location>
        <begin position="747"/>
        <end position="903"/>
    </location>
</feature>